<dbReference type="STRING" id="1351755.CCH01_17430"/>
<keyword evidence="3" id="KW-1185">Reference proteome</keyword>
<accession>A0A1U6JHA2</accession>
<proteinExistence type="predicted"/>
<gene>
    <name evidence="2" type="ORF">CCH01_17430</name>
</gene>
<reference evidence="3" key="1">
    <citation type="submission" date="2017-03" db="EMBL/GenBank/DDBJ databases">
        <authorList>
            <person name="Falquet L."/>
            <person name="Falquet L."/>
        </authorList>
    </citation>
    <scope>NUCLEOTIDE SEQUENCE [LARGE SCALE GENOMIC DNA]</scope>
</reference>
<protein>
    <submittedName>
        <fullName evidence="2">Uncharacterized protein</fullName>
    </submittedName>
</protein>
<evidence type="ECO:0000313" key="3">
    <source>
        <dbReference type="Proteomes" id="UP000190476"/>
    </source>
</evidence>
<dbReference type="EMBL" id="LT799839">
    <property type="protein sequence ID" value="SLK19706.1"/>
    <property type="molecule type" value="Genomic_DNA"/>
</dbReference>
<organism evidence="2 3">
    <name type="scientific">Clostridium chauvoei JF4335</name>
    <dbReference type="NCBI Taxonomy" id="1351755"/>
    <lineage>
        <taxon>Bacteria</taxon>
        <taxon>Bacillati</taxon>
        <taxon>Bacillota</taxon>
        <taxon>Clostridia</taxon>
        <taxon>Eubacteriales</taxon>
        <taxon>Clostridiaceae</taxon>
        <taxon>Clostridium</taxon>
    </lineage>
</organism>
<dbReference type="Proteomes" id="UP000190476">
    <property type="component" value="Chromosome I"/>
</dbReference>
<name>A0A1U6JHA2_9CLOT</name>
<dbReference type="RefSeq" id="WP_165489634.1">
    <property type="nucleotide sequence ID" value="NZ_CBML010000006.1"/>
</dbReference>
<feature type="region of interest" description="Disordered" evidence="1">
    <location>
        <begin position="33"/>
        <end position="52"/>
    </location>
</feature>
<dbReference type="GeneID" id="66302946"/>
<evidence type="ECO:0000313" key="2">
    <source>
        <dbReference type="EMBL" id="SLK19706.1"/>
    </source>
</evidence>
<dbReference type="AlphaFoldDB" id="A0A1U6JHA2"/>
<evidence type="ECO:0000256" key="1">
    <source>
        <dbReference type="SAM" id="MobiDB-lite"/>
    </source>
</evidence>
<sequence>MKIGKIIKNNQPKEFNKIKDNLLSKRDIEQLMKHSSYRRGNSGAIRQVRQGG</sequence>